<evidence type="ECO:0000256" key="5">
    <source>
        <dbReference type="ARBA" id="ARBA00022968"/>
    </source>
</evidence>
<feature type="domain" description="Trichome birefringence-like N-terminal" evidence="11">
    <location>
        <begin position="90"/>
        <end position="143"/>
    </location>
</feature>
<gene>
    <name evidence="12" type="ORF">ACMD2_13790</name>
</gene>
<evidence type="ECO:0000256" key="7">
    <source>
        <dbReference type="ARBA" id="ARBA00023034"/>
    </source>
</evidence>
<comment type="subcellular location">
    <subcellularLocation>
        <location evidence="1">Golgi apparatus membrane</location>
        <topology evidence="1">Single-pass type II membrane protein</topology>
    </subcellularLocation>
</comment>
<dbReference type="Pfam" id="PF14416">
    <property type="entry name" value="PMR5N"/>
    <property type="match status" value="1"/>
</dbReference>
<evidence type="ECO:0000256" key="3">
    <source>
        <dbReference type="ARBA" id="ARBA00022679"/>
    </source>
</evidence>
<evidence type="ECO:0000259" key="10">
    <source>
        <dbReference type="Pfam" id="PF13839"/>
    </source>
</evidence>
<evidence type="ECO:0000256" key="9">
    <source>
        <dbReference type="SAM" id="Phobius"/>
    </source>
</evidence>
<feature type="transmembrane region" description="Helical" evidence="9">
    <location>
        <begin position="12"/>
        <end position="30"/>
    </location>
</feature>
<dbReference type="Pfam" id="PF13839">
    <property type="entry name" value="PC-Esterase"/>
    <property type="match status" value="1"/>
</dbReference>
<dbReference type="PANTHER" id="PTHR32285">
    <property type="entry name" value="PROTEIN TRICHOME BIREFRINGENCE-LIKE 9-RELATED"/>
    <property type="match status" value="1"/>
</dbReference>
<evidence type="ECO:0000259" key="11">
    <source>
        <dbReference type="Pfam" id="PF14416"/>
    </source>
</evidence>
<dbReference type="AlphaFoldDB" id="A0A199ULB8"/>
<keyword evidence="4 9" id="KW-0812">Transmembrane</keyword>
<feature type="non-terminal residue" evidence="12">
    <location>
        <position position="462"/>
    </location>
</feature>
<keyword evidence="3" id="KW-0808">Transferase</keyword>
<organism evidence="12 13">
    <name type="scientific">Ananas comosus</name>
    <name type="common">Pineapple</name>
    <name type="synonym">Ananas ananas</name>
    <dbReference type="NCBI Taxonomy" id="4615"/>
    <lineage>
        <taxon>Eukaryota</taxon>
        <taxon>Viridiplantae</taxon>
        <taxon>Streptophyta</taxon>
        <taxon>Embryophyta</taxon>
        <taxon>Tracheophyta</taxon>
        <taxon>Spermatophyta</taxon>
        <taxon>Magnoliopsida</taxon>
        <taxon>Liliopsida</taxon>
        <taxon>Poales</taxon>
        <taxon>Bromeliaceae</taxon>
        <taxon>Bromelioideae</taxon>
        <taxon>Ananas</taxon>
    </lineage>
</organism>
<dbReference type="InterPro" id="IPR029962">
    <property type="entry name" value="TBL"/>
</dbReference>
<evidence type="ECO:0000256" key="8">
    <source>
        <dbReference type="ARBA" id="ARBA00023136"/>
    </source>
</evidence>
<dbReference type="GO" id="GO:0000139">
    <property type="term" value="C:Golgi membrane"/>
    <property type="evidence" value="ECO:0007669"/>
    <property type="project" value="UniProtKB-SubCell"/>
</dbReference>
<comment type="similarity">
    <text evidence="2">Belongs to the PC-esterase family. TBL subfamily.</text>
</comment>
<evidence type="ECO:0000256" key="1">
    <source>
        <dbReference type="ARBA" id="ARBA00004323"/>
    </source>
</evidence>
<dbReference type="STRING" id="4615.A0A199ULB8"/>
<evidence type="ECO:0000313" key="12">
    <source>
        <dbReference type="EMBL" id="OAY65682.1"/>
    </source>
</evidence>
<evidence type="ECO:0000256" key="4">
    <source>
        <dbReference type="ARBA" id="ARBA00022692"/>
    </source>
</evidence>
<dbReference type="PANTHER" id="PTHR32285:SF62">
    <property type="entry name" value="PROTEIN TRICHOME BIREFRINGENCE-LIKE 33"/>
    <property type="match status" value="1"/>
</dbReference>
<accession>A0A199ULB8</accession>
<sequence length="462" mass="54872">MKLVTSPHWKRTLYFLLFALSFTIFIAILYEEELTHIIKPSPWHEFEFEEFEFENFNQQEEQEEQEEDILVQAVEKDVVIKPFVVGETEKECDVFEGRWEYDEAARPLYGEAECPYIQPKVMCQANGRRDKQYLHWRWQPHWCSLPSFNATFMLEMLRNKRVMFVGDHIHRGQFVSMICLLQSAIPQSFQSFETVKPKSTFRASNYNMTIEFYYSPFLLESNREHRSQRFLREKIIRTGSIDKHARHWRGVDILLLNTYTWWLQPRGKIKILRGSFEGDMRKNKIKEMKTEDAYKLAMNELVKWVEENFDPQKTRVFFTSISPSHELSEEWGGEARGNCYNETTPIFDNPTYWGVGSRKGFMHVIQQVVSKSKVPIEVLNVTQLSEYRKDGHLSIYKKHERELAPRDLANPRSYADCHNWCLPGVQDTWNELLDSSFLEMRTARKIVIKPSLGRPFLFELLL</sequence>
<evidence type="ECO:0000256" key="2">
    <source>
        <dbReference type="ARBA" id="ARBA00007727"/>
    </source>
</evidence>
<dbReference type="GO" id="GO:1990538">
    <property type="term" value="F:xylan O-acetyltransferase activity"/>
    <property type="evidence" value="ECO:0007669"/>
    <property type="project" value="UniProtKB-ARBA"/>
</dbReference>
<feature type="domain" description="Trichome birefringence-like C-terminal" evidence="10">
    <location>
        <begin position="145"/>
        <end position="433"/>
    </location>
</feature>
<dbReference type="InterPro" id="IPR026057">
    <property type="entry name" value="TBL_C"/>
</dbReference>
<keyword evidence="8 9" id="KW-0472">Membrane</keyword>
<keyword evidence="7" id="KW-0333">Golgi apparatus</keyword>
<evidence type="ECO:0000256" key="6">
    <source>
        <dbReference type="ARBA" id="ARBA00022989"/>
    </source>
</evidence>
<dbReference type="EMBL" id="LSRQ01006732">
    <property type="protein sequence ID" value="OAY65682.1"/>
    <property type="molecule type" value="Genomic_DNA"/>
</dbReference>
<comment type="caution">
    <text evidence="12">The sequence shown here is derived from an EMBL/GenBank/DDBJ whole genome shotgun (WGS) entry which is preliminary data.</text>
</comment>
<reference evidence="12 13" key="1">
    <citation type="journal article" date="2016" name="DNA Res.">
        <title>The draft genome of MD-2 pineapple using hybrid error correction of long reads.</title>
        <authorList>
            <person name="Redwan R.M."/>
            <person name="Saidin A."/>
            <person name="Kumar S.V."/>
        </authorList>
    </citation>
    <scope>NUCLEOTIDE SEQUENCE [LARGE SCALE GENOMIC DNA]</scope>
    <source>
        <strain evidence="13">cv. MD2</strain>
        <tissue evidence="12">Leaf</tissue>
    </source>
</reference>
<dbReference type="Proteomes" id="UP000092600">
    <property type="component" value="Unassembled WGS sequence"/>
</dbReference>
<proteinExistence type="inferred from homology"/>
<evidence type="ECO:0000313" key="13">
    <source>
        <dbReference type="Proteomes" id="UP000092600"/>
    </source>
</evidence>
<keyword evidence="6 9" id="KW-1133">Transmembrane helix</keyword>
<name>A0A199ULB8_ANACO</name>
<protein>
    <submittedName>
        <fullName evidence="12">Protein trichome birefringence-like 33</fullName>
    </submittedName>
</protein>
<dbReference type="InterPro" id="IPR025846">
    <property type="entry name" value="TBL_N"/>
</dbReference>
<keyword evidence="5" id="KW-0735">Signal-anchor</keyword>